<dbReference type="Proteomes" id="UP001164539">
    <property type="component" value="Chromosome 8"/>
</dbReference>
<protein>
    <submittedName>
        <fullName evidence="1">Uncharacterized protein</fullName>
    </submittedName>
</protein>
<gene>
    <name evidence="1" type="ORF">OWV82_015260</name>
</gene>
<keyword evidence="2" id="KW-1185">Reference proteome</keyword>
<organism evidence="1 2">
    <name type="scientific">Melia azedarach</name>
    <name type="common">Chinaberry tree</name>
    <dbReference type="NCBI Taxonomy" id="155640"/>
    <lineage>
        <taxon>Eukaryota</taxon>
        <taxon>Viridiplantae</taxon>
        <taxon>Streptophyta</taxon>
        <taxon>Embryophyta</taxon>
        <taxon>Tracheophyta</taxon>
        <taxon>Spermatophyta</taxon>
        <taxon>Magnoliopsida</taxon>
        <taxon>eudicotyledons</taxon>
        <taxon>Gunneridae</taxon>
        <taxon>Pentapetalae</taxon>
        <taxon>rosids</taxon>
        <taxon>malvids</taxon>
        <taxon>Sapindales</taxon>
        <taxon>Meliaceae</taxon>
        <taxon>Melia</taxon>
    </lineage>
</organism>
<sequence>MVKVRRCLFIFLNLRKIFVNNQTLGGICQFFFTCFMPELAFVKLVPTIIGFMGCPKMDLASGFASSITQVSFLAFIFTIYPKLIGMSNELILSPLDQTQGPNPHL</sequence>
<dbReference type="EMBL" id="CM051401">
    <property type="protein sequence ID" value="KAJ4713120.1"/>
    <property type="molecule type" value="Genomic_DNA"/>
</dbReference>
<evidence type="ECO:0000313" key="2">
    <source>
        <dbReference type="Proteomes" id="UP001164539"/>
    </source>
</evidence>
<reference evidence="1 2" key="1">
    <citation type="journal article" date="2023" name="Science">
        <title>Complex scaffold remodeling in plant triterpene biosynthesis.</title>
        <authorList>
            <person name="De La Pena R."/>
            <person name="Hodgson H."/>
            <person name="Liu J.C."/>
            <person name="Stephenson M.J."/>
            <person name="Martin A.C."/>
            <person name="Owen C."/>
            <person name="Harkess A."/>
            <person name="Leebens-Mack J."/>
            <person name="Jimenez L.E."/>
            <person name="Osbourn A."/>
            <person name="Sattely E.S."/>
        </authorList>
    </citation>
    <scope>NUCLEOTIDE SEQUENCE [LARGE SCALE GENOMIC DNA]</scope>
    <source>
        <strain evidence="2">cv. JPN11</strain>
        <tissue evidence="1">Leaf</tissue>
    </source>
</reference>
<comment type="caution">
    <text evidence="1">The sequence shown here is derived from an EMBL/GenBank/DDBJ whole genome shotgun (WGS) entry which is preliminary data.</text>
</comment>
<name>A0ACC1XPH8_MELAZ</name>
<proteinExistence type="predicted"/>
<accession>A0ACC1XPH8</accession>
<evidence type="ECO:0000313" key="1">
    <source>
        <dbReference type="EMBL" id="KAJ4713120.1"/>
    </source>
</evidence>